<reference evidence="2 3" key="1">
    <citation type="submission" date="2019-01" db="EMBL/GenBank/DDBJ databases">
        <title>Complete genome sequencing of Aequorivita sp. H23M31.</title>
        <authorList>
            <person name="Bae J.-W."/>
        </authorList>
    </citation>
    <scope>NUCLEOTIDE SEQUENCE [LARGE SCALE GENOMIC DNA]</scope>
    <source>
        <strain evidence="2 3">H23M31</strain>
    </source>
</reference>
<dbReference type="PANTHER" id="PTHR23150:SF19">
    <property type="entry name" value="FORMYLGLYCINE-GENERATING ENZYME"/>
    <property type="match status" value="1"/>
</dbReference>
<proteinExistence type="predicted"/>
<dbReference type="PANTHER" id="PTHR23150">
    <property type="entry name" value="SULFATASE MODIFYING FACTOR 1, 2"/>
    <property type="match status" value="1"/>
</dbReference>
<dbReference type="InterPro" id="IPR016187">
    <property type="entry name" value="CTDL_fold"/>
</dbReference>
<evidence type="ECO:0000313" key="2">
    <source>
        <dbReference type="EMBL" id="QAA83178.1"/>
    </source>
</evidence>
<dbReference type="Proteomes" id="UP000285517">
    <property type="component" value="Chromosome"/>
</dbReference>
<name>A0A410G7A5_9FLAO</name>
<keyword evidence="3" id="KW-1185">Reference proteome</keyword>
<dbReference type="EMBL" id="CP034951">
    <property type="protein sequence ID" value="QAA83178.1"/>
    <property type="molecule type" value="Genomic_DNA"/>
</dbReference>
<organism evidence="2 3">
    <name type="scientific">Aequorivita ciconiae</name>
    <dbReference type="NCBI Taxonomy" id="2494375"/>
    <lineage>
        <taxon>Bacteria</taxon>
        <taxon>Pseudomonadati</taxon>
        <taxon>Bacteroidota</taxon>
        <taxon>Flavobacteriia</taxon>
        <taxon>Flavobacteriales</taxon>
        <taxon>Flavobacteriaceae</taxon>
        <taxon>Aequorivita</taxon>
    </lineage>
</organism>
<sequence>MATISKGSYTPLYGRDSSQVKVEAFLLDVYPVSVSEYIQFLKENPKWQKSQVKGIFADKNYLNGWEGDLKPNPKTKEDEPITSVSWFAAKEYCKCKGKRLPTLDEWEYVAMADSKRIDARTTESYNQYILDWYEKPKGKHETIGSTFKNYWGVYDMHGLVWEWTQDFNSVMIASESRTGGNDNNLFCSAAAVGATDLMNYAAFMRYAFRSSLKGNYSVNNLGFRCAKDLDSIEK</sequence>
<dbReference type="KEGG" id="aev:EI546_05625"/>
<dbReference type="AlphaFoldDB" id="A0A410G7A5"/>
<dbReference type="Gene3D" id="3.90.1580.10">
    <property type="entry name" value="paralog of FGE (formylglycine-generating enzyme)"/>
    <property type="match status" value="1"/>
</dbReference>
<dbReference type="OrthoDB" id="9768004at2"/>
<accession>A0A410G7A5</accession>
<dbReference type="InterPro" id="IPR042095">
    <property type="entry name" value="SUMF_sf"/>
</dbReference>
<evidence type="ECO:0000259" key="1">
    <source>
        <dbReference type="Pfam" id="PF03781"/>
    </source>
</evidence>
<dbReference type="InterPro" id="IPR005532">
    <property type="entry name" value="SUMF_dom"/>
</dbReference>
<dbReference type="Pfam" id="PF03781">
    <property type="entry name" value="FGE-sulfatase"/>
    <property type="match status" value="1"/>
</dbReference>
<dbReference type="SUPFAM" id="SSF56436">
    <property type="entry name" value="C-type lectin-like"/>
    <property type="match status" value="1"/>
</dbReference>
<dbReference type="GO" id="GO:0120147">
    <property type="term" value="F:formylglycine-generating oxidase activity"/>
    <property type="evidence" value="ECO:0007669"/>
    <property type="project" value="TreeGrafter"/>
</dbReference>
<protein>
    <submittedName>
        <fullName evidence="2">Formylglycine-generating enzyme family protein</fullName>
    </submittedName>
</protein>
<gene>
    <name evidence="2" type="ORF">EI546_05625</name>
</gene>
<dbReference type="InterPro" id="IPR051043">
    <property type="entry name" value="Sulfatase_Mod_Factor_Kinase"/>
</dbReference>
<evidence type="ECO:0000313" key="3">
    <source>
        <dbReference type="Proteomes" id="UP000285517"/>
    </source>
</evidence>
<feature type="domain" description="Sulfatase-modifying factor enzyme-like" evidence="1">
    <location>
        <begin position="18"/>
        <end position="227"/>
    </location>
</feature>